<dbReference type="InterPro" id="IPR001878">
    <property type="entry name" value="Znf_CCHC"/>
</dbReference>
<keyword evidence="1" id="KW-0862">Zinc</keyword>
<feature type="non-terminal residue" evidence="4">
    <location>
        <position position="1"/>
    </location>
</feature>
<dbReference type="GO" id="GO:0003676">
    <property type="term" value="F:nucleic acid binding"/>
    <property type="evidence" value="ECO:0007669"/>
    <property type="project" value="InterPro"/>
</dbReference>
<name>A0A699WMG7_TANCI</name>
<evidence type="ECO:0000256" key="2">
    <source>
        <dbReference type="SAM" id="MobiDB-lite"/>
    </source>
</evidence>
<feature type="domain" description="CCHC-type" evidence="3">
    <location>
        <begin position="89"/>
        <end position="104"/>
    </location>
</feature>
<feature type="region of interest" description="Disordered" evidence="2">
    <location>
        <begin position="1"/>
        <end position="26"/>
    </location>
</feature>
<dbReference type="AlphaFoldDB" id="A0A699WMG7"/>
<dbReference type="PROSITE" id="PS50158">
    <property type="entry name" value="ZF_CCHC"/>
    <property type="match status" value="1"/>
</dbReference>
<gene>
    <name evidence="4" type="ORF">Tci_918907</name>
</gene>
<feature type="non-terminal residue" evidence="4">
    <location>
        <position position="135"/>
    </location>
</feature>
<protein>
    <recommendedName>
        <fullName evidence="3">CCHC-type domain-containing protein</fullName>
    </recommendedName>
</protein>
<reference evidence="4" key="1">
    <citation type="journal article" date="2019" name="Sci. Rep.">
        <title>Draft genome of Tanacetum cinerariifolium, the natural source of mosquito coil.</title>
        <authorList>
            <person name="Yamashiro T."/>
            <person name="Shiraishi A."/>
            <person name="Satake H."/>
            <person name="Nakayama K."/>
        </authorList>
    </citation>
    <scope>NUCLEOTIDE SEQUENCE</scope>
</reference>
<dbReference type="SUPFAM" id="SSF57756">
    <property type="entry name" value="Retrovirus zinc finger-like domains"/>
    <property type="match status" value="1"/>
</dbReference>
<proteinExistence type="predicted"/>
<dbReference type="GO" id="GO:0008270">
    <property type="term" value="F:zinc ion binding"/>
    <property type="evidence" value="ECO:0007669"/>
    <property type="project" value="UniProtKB-KW"/>
</dbReference>
<evidence type="ECO:0000259" key="3">
    <source>
        <dbReference type="PROSITE" id="PS50158"/>
    </source>
</evidence>
<organism evidence="4">
    <name type="scientific">Tanacetum cinerariifolium</name>
    <name type="common">Dalmatian daisy</name>
    <name type="synonym">Chrysanthemum cinerariifolium</name>
    <dbReference type="NCBI Taxonomy" id="118510"/>
    <lineage>
        <taxon>Eukaryota</taxon>
        <taxon>Viridiplantae</taxon>
        <taxon>Streptophyta</taxon>
        <taxon>Embryophyta</taxon>
        <taxon>Tracheophyta</taxon>
        <taxon>Spermatophyta</taxon>
        <taxon>Magnoliopsida</taxon>
        <taxon>eudicotyledons</taxon>
        <taxon>Gunneridae</taxon>
        <taxon>Pentapetalae</taxon>
        <taxon>asterids</taxon>
        <taxon>campanulids</taxon>
        <taxon>Asterales</taxon>
        <taxon>Asteraceae</taxon>
        <taxon>Asteroideae</taxon>
        <taxon>Anthemideae</taxon>
        <taxon>Anthemidinae</taxon>
        <taxon>Tanacetum</taxon>
    </lineage>
</organism>
<feature type="region of interest" description="Disordered" evidence="2">
    <location>
        <begin position="113"/>
        <end position="135"/>
    </location>
</feature>
<dbReference type="Gene3D" id="4.10.60.10">
    <property type="entry name" value="Zinc finger, CCHC-type"/>
    <property type="match status" value="1"/>
</dbReference>
<dbReference type="InterPro" id="IPR036875">
    <property type="entry name" value="Znf_CCHC_sf"/>
</dbReference>
<evidence type="ECO:0000256" key="1">
    <source>
        <dbReference type="PROSITE-ProRule" id="PRU00047"/>
    </source>
</evidence>
<keyword evidence="1" id="KW-0863">Zinc-finger</keyword>
<evidence type="ECO:0000313" key="4">
    <source>
        <dbReference type="EMBL" id="GFD46938.1"/>
    </source>
</evidence>
<sequence>ENRRQQPSFKRQNVRGQNTARTYTKGNNEKNGYVGFLLYCKKYKLHHEGPCIVKYGHYKRVGHMPRDCTADVALNTQRAPVRNYSGIICYECGRPGHYRKDYPKLRNQNCGNKTGNNTGNNEATTKAYTIGGGGA</sequence>
<keyword evidence="1" id="KW-0479">Metal-binding</keyword>
<feature type="compositionally biased region" description="Low complexity" evidence="2">
    <location>
        <begin position="113"/>
        <end position="125"/>
    </location>
</feature>
<comment type="caution">
    <text evidence="4">The sequence shown here is derived from an EMBL/GenBank/DDBJ whole genome shotgun (WGS) entry which is preliminary data.</text>
</comment>
<accession>A0A699WMG7</accession>
<dbReference type="EMBL" id="BKCJ011687427">
    <property type="protein sequence ID" value="GFD46938.1"/>
    <property type="molecule type" value="Genomic_DNA"/>
</dbReference>